<dbReference type="AlphaFoldDB" id="U1FX16"/>
<evidence type="ECO:0000313" key="2">
    <source>
        <dbReference type="Proteomes" id="UP000019373"/>
    </source>
</evidence>
<dbReference type="HOGENOM" id="CLU_739737_0_0_1"/>
<dbReference type="GeneID" id="19240899"/>
<reference evidence="2" key="1">
    <citation type="journal article" date="2014" name="BMC Genomics">
        <title>Genome characteristics reveal the impact of lichenization on lichen-forming fungus Endocarpon pusillum Hedwig (Verrucariales, Ascomycota).</title>
        <authorList>
            <person name="Wang Y.-Y."/>
            <person name="Liu B."/>
            <person name="Zhang X.-Y."/>
            <person name="Zhou Q.-M."/>
            <person name="Zhang T."/>
            <person name="Li H."/>
            <person name="Yu Y.-F."/>
            <person name="Zhang X.-L."/>
            <person name="Hao X.-Y."/>
            <person name="Wang M."/>
            <person name="Wang L."/>
            <person name="Wei J.-C."/>
        </authorList>
    </citation>
    <scope>NUCLEOTIDE SEQUENCE [LARGE SCALE GENOMIC DNA]</scope>
    <source>
        <strain evidence="2">Z07020 / HMAS-L-300199</strain>
    </source>
</reference>
<dbReference type="RefSeq" id="XP_007804956.1">
    <property type="nucleotide sequence ID" value="XM_007806765.1"/>
</dbReference>
<sequence length="374" mass="42156">MDFRCVCGTHFSGFRRYSILKQMSQAPSVFARLLFKLGKTLSTFSRRVHYHEKELGESFHAFREQIRPNPLAANQNKALVASRAQQLLRLSDSIDDFKPTAIAFEQSIRWMQTTLPTTLLSITEHNICPVFSLRLTILQRRARNAWTLDCLRVSSYLVGLEDPSLEVQRMGELLRIRASKECWKGIAECNTAVEKAITAKTPAIEVELRLQQVQLSHLLDIALALGRGSAQLDTLLPTMTPEPASESVQKTVHICRRFPDTAGKFGGLVSKFVKFASEQRYDKDDTLQRCTSQLASLPQSCTYETRKTELTWGECVGGSVAVCELGGHPYSSEMSGCPECRRIKEVERVEEEARKAGECLFEERFLQAMKGLAK</sequence>
<dbReference type="eggNOG" id="ENOG502T6RM">
    <property type="taxonomic scope" value="Eukaryota"/>
</dbReference>
<dbReference type="Proteomes" id="UP000019373">
    <property type="component" value="Unassembled WGS sequence"/>
</dbReference>
<protein>
    <recommendedName>
        <fullName evidence="3">Fungal N-terminal domain-containing protein</fullName>
    </recommendedName>
</protein>
<keyword evidence="2" id="KW-1185">Reference proteome</keyword>
<dbReference type="EMBL" id="KE721424">
    <property type="protein sequence ID" value="ERF69407.1"/>
    <property type="molecule type" value="Genomic_DNA"/>
</dbReference>
<proteinExistence type="predicted"/>
<evidence type="ECO:0008006" key="3">
    <source>
        <dbReference type="Google" id="ProtNLM"/>
    </source>
</evidence>
<dbReference type="OrthoDB" id="4160673at2759"/>
<organism evidence="1 2">
    <name type="scientific">Endocarpon pusillum (strain Z07020 / HMAS-L-300199)</name>
    <name type="common">Lichen-forming fungus</name>
    <dbReference type="NCBI Taxonomy" id="1263415"/>
    <lineage>
        <taxon>Eukaryota</taxon>
        <taxon>Fungi</taxon>
        <taxon>Dikarya</taxon>
        <taxon>Ascomycota</taxon>
        <taxon>Pezizomycotina</taxon>
        <taxon>Eurotiomycetes</taxon>
        <taxon>Chaetothyriomycetidae</taxon>
        <taxon>Verrucariales</taxon>
        <taxon>Verrucariaceae</taxon>
        <taxon>Endocarpon</taxon>
    </lineage>
</organism>
<accession>U1FX16</accession>
<name>U1FX16_ENDPU</name>
<gene>
    <name evidence="1" type="ORF">EPUS_05952</name>
</gene>
<evidence type="ECO:0000313" key="1">
    <source>
        <dbReference type="EMBL" id="ERF69407.1"/>
    </source>
</evidence>